<name>A0A0J9TL08_PLAVI</name>
<proteinExistence type="predicted"/>
<dbReference type="PANTHER" id="PTHR44040:SF1">
    <property type="entry name" value="RETINOBLASTOMA-BINDING PROTEIN 5"/>
    <property type="match status" value="1"/>
</dbReference>
<dbReference type="OrthoDB" id="196858at2759"/>
<dbReference type="Proteomes" id="UP000053776">
    <property type="component" value="Unassembled WGS sequence"/>
</dbReference>
<gene>
    <name evidence="6" type="ORF">PVMG_03855</name>
</gene>
<evidence type="ECO:0000256" key="1">
    <source>
        <dbReference type="ARBA" id="ARBA00004123"/>
    </source>
</evidence>
<feature type="compositionally biased region" description="Basic and acidic residues" evidence="5">
    <location>
        <begin position="1235"/>
        <end position="1265"/>
    </location>
</feature>
<feature type="compositionally biased region" description="Polar residues" evidence="5">
    <location>
        <begin position="131"/>
        <end position="150"/>
    </location>
</feature>
<evidence type="ECO:0000256" key="4">
    <source>
        <dbReference type="ARBA" id="ARBA00023242"/>
    </source>
</evidence>
<comment type="subcellular location">
    <subcellularLocation>
        <location evidence="1">Nucleus</location>
    </subcellularLocation>
</comment>
<reference evidence="6 7" key="1">
    <citation type="submission" date="2011-08" db="EMBL/GenBank/DDBJ databases">
        <title>The Genome Sequence of Plasmodium vivax Mauritania I.</title>
        <authorList>
            <consortium name="The Broad Institute Genome Sequencing Platform"/>
            <consortium name="The Broad Institute Genome Sequencing Center for Infectious Disease"/>
            <person name="Neafsey D."/>
            <person name="Carlton J."/>
            <person name="Barnwell J."/>
            <person name="Collins W."/>
            <person name="Escalante A."/>
            <person name="Mullikin J."/>
            <person name="Saul A."/>
            <person name="Guigo R."/>
            <person name="Camara F."/>
            <person name="Young S.K."/>
            <person name="Zeng Q."/>
            <person name="Gargeya S."/>
            <person name="Fitzgerald M."/>
            <person name="Haas B."/>
            <person name="Abouelleil A."/>
            <person name="Alvarado L."/>
            <person name="Arachchi H.M."/>
            <person name="Berlin A."/>
            <person name="Brown A."/>
            <person name="Chapman S.B."/>
            <person name="Chen Z."/>
            <person name="Dunbar C."/>
            <person name="Freedman E."/>
            <person name="Gearin G."/>
            <person name="Gellesch M."/>
            <person name="Goldberg J."/>
            <person name="Griggs A."/>
            <person name="Gujja S."/>
            <person name="Heiman D."/>
            <person name="Howarth C."/>
            <person name="Larson L."/>
            <person name="Lui A."/>
            <person name="MacDonald P.J.P."/>
            <person name="Montmayeur A."/>
            <person name="Murphy C."/>
            <person name="Neiman D."/>
            <person name="Pearson M."/>
            <person name="Priest M."/>
            <person name="Roberts A."/>
            <person name="Saif S."/>
            <person name="Shea T."/>
            <person name="Shenoy N."/>
            <person name="Sisk P."/>
            <person name="Stolte C."/>
            <person name="Sykes S."/>
            <person name="Wortman J."/>
            <person name="Nusbaum C."/>
            <person name="Birren B."/>
        </authorList>
    </citation>
    <scope>NUCLEOTIDE SEQUENCE [LARGE SCALE GENOMIC DNA]</scope>
    <source>
        <strain evidence="6 7">Mauritania I</strain>
    </source>
</reference>
<dbReference type="InterPro" id="IPR037850">
    <property type="entry name" value="RBBP5/Swd1"/>
</dbReference>
<evidence type="ECO:0000313" key="7">
    <source>
        <dbReference type="Proteomes" id="UP000053776"/>
    </source>
</evidence>
<dbReference type="PANTHER" id="PTHR44040">
    <property type="entry name" value="RETINOBLASTOMA-BINDING PROTEIN 5"/>
    <property type="match status" value="1"/>
</dbReference>
<accession>A0A0J9TL08</accession>
<feature type="region of interest" description="Disordered" evidence="5">
    <location>
        <begin position="1234"/>
        <end position="1265"/>
    </location>
</feature>
<feature type="compositionally biased region" description="Polar residues" evidence="5">
    <location>
        <begin position="283"/>
        <end position="292"/>
    </location>
</feature>
<protein>
    <submittedName>
        <fullName evidence="6">Uncharacterized protein</fullName>
    </submittedName>
</protein>
<keyword evidence="2" id="KW-0853">WD repeat</keyword>
<evidence type="ECO:0000313" key="6">
    <source>
        <dbReference type="EMBL" id="KMZ95781.1"/>
    </source>
</evidence>
<dbReference type="EMBL" id="KQ234971">
    <property type="protein sequence ID" value="KMZ95781.1"/>
    <property type="molecule type" value="Genomic_DNA"/>
</dbReference>
<evidence type="ECO:0000256" key="3">
    <source>
        <dbReference type="ARBA" id="ARBA00022737"/>
    </source>
</evidence>
<dbReference type="GO" id="GO:0048188">
    <property type="term" value="C:Set1C/COMPASS complex"/>
    <property type="evidence" value="ECO:0007669"/>
    <property type="project" value="InterPro"/>
</dbReference>
<feature type="region of interest" description="Disordered" evidence="5">
    <location>
        <begin position="128"/>
        <end position="160"/>
    </location>
</feature>
<feature type="compositionally biased region" description="Basic residues" evidence="5">
    <location>
        <begin position="264"/>
        <end position="279"/>
    </location>
</feature>
<evidence type="ECO:0000256" key="5">
    <source>
        <dbReference type="SAM" id="MobiDB-lite"/>
    </source>
</evidence>
<organism evidence="6 7">
    <name type="scientific">Plasmodium vivax Mauritania I</name>
    <dbReference type="NCBI Taxonomy" id="1035515"/>
    <lineage>
        <taxon>Eukaryota</taxon>
        <taxon>Sar</taxon>
        <taxon>Alveolata</taxon>
        <taxon>Apicomplexa</taxon>
        <taxon>Aconoidasida</taxon>
        <taxon>Haemosporida</taxon>
        <taxon>Plasmodiidae</taxon>
        <taxon>Plasmodium</taxon>
        <taxon>Plasmodium (Plasmodium)</taxon>
    </lineage>
</organism>
<sequence length="1329" mass="152691">MDICISHLYNRQIKKNILQDVFYKLENYDNEEFLCFDVNSSGSLLVAASKTSLYFFHILTGTLLLQHSYYDENEKEDFLKRDIFEEGKIHASTCSGVNDKGSNASGKHEGVKSVVDCEGNEYDNEKEIENENSTSGNITRNDNISSNEVGSASGVGSADKVDQASRVDYANRVDHANRVDYANRVDQANLVDPLAMCYDPGEAKARQSPNCDEDLKTTKEEEESCATPIAAIQNGNDFSENLLTQNDSICNDDSVKSHKRKLFSVKGQKSKKVKKRSRQSQRNPSKSGENVTNSRSKNNESSSRKSSDDKFEEENVHIKKIQFIKSDKYLLCVSKRYLYIFKICKFPITRIVYIDLLYLCIGIETVISEKLFFPCFFSEYFYLFYKENEYKQRGEGSLLNSSCLSNDFSRPFGSNSDVSINKCEEISECSKNCKEMESPPLRGYQEEATPAKGHLSLFKDYYKLYASLNFNKIRNFEICEVKCVDFRKKRRLSGDEGGNVYVLDLVLCLKEQIPYVSRVYVEEMADLSGQYAADPTGQYAADPTVHYAADPTVHYPTALREVHPLAPYAERMNDFVVDVNETLPIISYEQMNFTFQEMARESCLHARKDLLYSKSKSKSKKKYVKGGSSKNLVYNQVNGVSKMECAAGVLGEAILSEAVVEGGGAIELASAVTTRMPSGLPSAAASEATIGNVKTVDPAESYISNSNLPPSETHREGASVCEEKDEEAMQLIKFFENYENSRKFLKKMLSGYFPICVYKKRSKRRSKELPTTLNIYDNLDVLLKGGTLRGSFPRGEEKEEEIFEKENDCYIFDYSGREKTDYFNFPHSLLKNKNSLKNVNKHRDIDKKKHYIYVGTPSYVLAFEMHYVKRRTAADEQENKKAESLKRNNIVYSKIECISDEIYRTCDNYLRKVQDKTLFEKKIELSFLFKIYLGITTPLDIAIREKGNLLCVRTLEKVFLYKVTYKYSVHCMGGFSHSNRMSLSDERNSLQQCATGGVPPQMEDNTTIGAVTKKSSPPYEGKQNDLYSYIDRICLYHTIHNPIQKEVHELCCFSEDIYQSYLLVVSLKSGQYTLYIYDLKHMDLQNAVKVNISAYKGFKHMRWIKCYDMLVALSNVGNYLLVLKNKHLNNWSFFISDFELIDSNIEVIEEENEFDIIENIQPKHKNIDDHIWKYIIIYINLFIKNKICIQNLIHPSSLFPILYTGYYKNSPMYFFYKSCYDFGKENFLSYEADESAERGRQEKMEKGKGKEDENEKVNERESQQMEEKLTPSFLQIRENLDHLVGSPFEEPEEEPPNDLFVRDNSNGVELLAPEMVYYLYYKNTVNFSL</sequence>
<keyword evidence="4" id="KW-0539">Nucleus</keyword>
<keyword evidence="3" id="KW-0677">Repeat</keyword>
<evidence type="ECO:0000256" key="2">
    <source>
        <dbReference type="ARBA" id="ARBA00022574"/>
    </source>
</evidence>
<feature type="region of interest" description="Disordered" evidence="5">
    <location>
        <begin position="264"/>
        <end position="309"/>
    </location>
</feature>
<feature type="region of interest" description="Disordered" evidence="5">
    <location>
        <begin position="201"/>
        <end position="224"/>
    </location>
</feature>